<dbReference type="EMBL" id="NBXE01000008">
    <property type="protein sequence ID" value="RFA28637.1"/>
    <property type="molecule type" value="Genomic_DNA"/>
</dbReference>
<feature type="transmembrane region" description="Helical" evidence="1">
    <location>
        <begin position="158"/>
        <end position="176"/>
    </location>
</feature>
<proteinExistence type="predicted"/>
<protein>
    <recommendedName>
        <fullName evidence="4">Glycosyltransferase RgtA/B/C/D-like domain-containing protein</fullName>
    </recommendedName>
</protein>
<dbReference type="AlphaFoldDB" id="A0A3E0WDU8"/>
<feature type="transmembrane region" description="Helical" evidence="1">
    <location>
        <begin position="136"/>
        <end position="152"/>
    </location>
</feature>
<evidence type="ECO:0000256" key="1">
    <source>
        <dbReference type="SAM" id="Phobius"/>
    </source>
</evidence>
<comment type="caution">
    <text evidence="2">The sequence shown here is derived from an EMBL/GenBank/DDBJ whole genome shotgun (WGS) entry which is preliminary data.</text>
</comment>
<feature type="transmembrane region" description="Helical" evidence="1">
    <location>
        <begin position="204"/>
        <end position="220"/>
    </location>
</feature>
<keyword evidence="1" id="KW-0472">Membrane</keyword>
<feature type="transmembrane region" description="Helical" evidence="1">
    <location>
        <begin position="267"/>
        <end position="284"/>
    </location>
</feature>
<feature type="transmembrane region" description="Helical" evidence="1">
    <location>
        <begin position="443"/>
        <end position="462"/>
    </location>
</feature>
<reference evidence="2 3" key="1">
    <citation type="submission" date="2017-04" db="EMBL/GenBank/DDBJ databases">
        <title>Comparative genome analysis of Subtercola boreus.</title>
        <authorList>
            <person name="Cho Y.-J."/>
            <person name="Cho A."/>
            <person name="Kim O.-S."/>
            <person name="Lee J.-I."/>
        </authorList>
    </citation>
    <scope>NUCLEOTIDE SEQUENCE [LARGE SCALE GENOMIC DNA]</scope>
    <source>
        <strain evidence="2 3">P28004</strain>
    </source>
</reference>
<feature type="transmembrane region" description="Helical" evidence="1">
    <location>
        <begin position="232"/>
        <end position="255"/>
    </location>
</feature>
<feature type="transmembrane region" description="Helical" evidence="1">
    <location>
        <begin position="101"/>
        <end position="124"/>
    </location>
</feature>
<dbReference type="Proteomes" id="UP000257080">
    <property type="component" value="Unassembled WGS sequence"/>
</dbReference>
<feature type="transmembrane region" description="Helical" evidence="1">
    <location>
        <begin position="345"/>
        <end position="365"/>
    </location>
</feature>
<feature type="transmembrane region" description="Helical" evidence="1">
    <location>
        <begin position="469"/>
        <end position="489"/>
    </location>
</feature>
<evidence type="ECO:0008006" key="4">
    <source>
        <dbReference type="Google" id="ProtNLM"/>
    </source>
</evidence>
<organism evidence="2 3">
    <name type="scientific">Subtercola boreus</name>
    <dbReference type="NCBI Taxonomy" id="120213"/>
    <lineage>
        <taxon>Bacteria</taxon>
        <taxon>Bacillati</taxon>
        <taxon>Actinomycetota</taxon>
        <taxon>Actinomycetes</taxon>
        <taxon>Micrococcales</taxon>
        <taxon>Microbacteriaceae</taxon>
        <taxon>Subtercola</taxon>
    </lineage>
</organism>
<gene>
    <name evidence="2" type="ORF">B7R25_02590</name>
</gene>
<evidence type="ECO:0000313" key="2">
    <source>
        <dbReference type="EMBL" id="RFA28637.1"/>
    </source>
</evidence>
<keyword evidence="1" id="KW-1133">Transmembrane helix</keyword>
<name>A0A3E0WDU8_9MICO</name>
<accession>A0A3E0WDU8</accession>
<feature type="transmembrane region" description="Helical" evidence="1">
    <location>
        <begin position="371"/>
        <end position="392"/>
    </location>
</feature>
<sequence>MLAIILILYLAAALTTLHSWLAAGFVITGDAPHYLVITRGILIDHTLEQTVPYREAFEQGLFLGSGITEPPSPANTHAYLGPHGLFNIHNFGLPLLLVVPYALQGVLGVQVFLILVGGIGIVVFWKISGVFTPMRWVRALSVAAVGLAMPLLSSSSQIFPDIPAGVLCLVGLYWLITVQKHRSLWREVLMGLAVGYLPLLQIKFAAPAAVLAVALALAIARRRPNATRARRWRSTAVIVVPFVSLLGLVFAFNLYAFSNLTGPYEAGAFRLAPVTLMVFVGLAIDQNQGFLFQSPLAFLGLVGVGMMLAWRRNVTIAGVLVFFSLIVPNVLLSNQYGGYSFIGRFQYPAALVFGVATLFVLSRIAERSRVLFAAVCAAGIAVQALFWAFYTFSPPFLESAARLFYNPNADPGLLNYSVFFYPLQNALAALYNDQWAFGYLPNYVWAAVVVVLLAAGVLLGIRRHILKRVWMPVAAVLAAGVLGAALISVSPTVTRVYDTSGLIVEQGTPTADGVSVSAATGQTAGPVTAGPITLMRAGTYTVSLTYSSTAPPTTLVGTWQPAPADADALPERPLAGTNGEPVTVSQTVVLTNAVPRLLQLRTTWNGVGQLTVLNATYVVPSR</sequence>
<feature type="transmembrane region" description="Helical" evidence="1">
    <location>
        <begin position="183"/>
        <end position="198"/>
    </location>
</feature>
<keyword evidence="1" id="KW-0812">Transmembrane</keyword>
<evidence type="ECO:0000313" key="3">
    <source>
        <dbReference type="Proteomes" id="UP000257080"/>
    </source>
</evidence>
<feature type="transmembrane region" description="Helical" evidence="1">
    <location>
        <begin position="316"/>
        <end position="333"/>
    </location>
</feature>